<evidence type="ECO:0000313" key="1">
    <source>
        <dbReference type="EMBL" id="MBA4860912.1"/>
    </source>
</evidence>
<sequence length="98" mass="10803">MVVTVVVEISGQSAGCRWRFWGRIGTWSPLRDFELMRDRAGAEFAEVGDVVVEGARGDAEELGDFLKTALFRDEDDGVISRSEGSVAVGIWGPVRRIM</sequence>
<keyword evidence="2" id="KW-1185">Reference proteome</keyword>
<comment type="caution">
    <text evidence="1">The sequence shown here is derived from an EMBL/GenBank/DDBJ whole genome shotgun (WGS) entry which is preliminary data.</text>
</comment>
<proteinExistence type="predicted"/>
<accession>A0A7W2HEH8</accession>
<name>A0A7W2HEH8_9ACTN</name>
<evidence type="ECO:0000313" key="2">
    <source>
        <dbReference type="Proteomes" id="UP000586976"/>
    </source>
</evidence>
<protein>
    <submittedName>
        <fullName evidence="1">Uncharacterized protein</fullName>
    </submittedName>
</protein>
<dbReference type="EMBL" id="JACEQY010000003">
    <property type="protein sequence ID" value="MBA4860912.1"/>
    <property type="molecule type" value="Genomic_DNA"/>
</dbReference>
<dbReference type="AlphaFoldDB" id="A0A7W2HEH8"/>
<dbReference type="RefSeq" id="WP_181862958.1">
    <property type="nucleotide sequence ID" value="NZ_JACEQY010000003.1"/>
</dbReference>
<reference evidence="1 2" key="1">
    <citation type="submission" date="2020-07" db="EMBL/GenBank/DDBJ databases">
        <title>Streptomyces isolated from Indian soil.</title>
        <authorList>
            <person name="Mandal S."/>
            <person name="Maiti P.K."/>
        </authorList>
    </citation>
    <scope>NUCLEOTIDE SEQUENCE [LARGE SCALE GENOMIC DNA]</scope>
    <source>
        <strain evidence="1 2">PSKA54</strain>
    </source>
</reference>
<gene>
    <name evidence="1" type="ORF">H1V43_05865</name>
</gene>
<organism evidence="1 2">
    <name type="scientific">Streptomyces himalayensis subsp. aureolus</name>
    <dbReference type="NCBI Taxonomy" id="2758039"/>
    <lineage>
        <taxon>Bacteria</taxon>
        <taxon>Bacillati</taxon>
        <taxon>Actinomycetota</taxon>
        <taxon>Actinomycetes</taxon>
        <taxon>Kitasatosporales</taxon>
        <taxon>Streptomycetaceae</taxon>
        <taxon>Streptomyces</taxon>
        <taxon>Streptomyces himalayensis</taxon>
    </lineage>
</organism>
<dbReference type="Proteomes" id="UP000586976">
    <property type="component" value="Unassembled WGS sequence"/>
</dbReference>